<dbReference type="GO" id="GO:0003984">
    <property type="term" value="F:acetolactate synthase activity"/>
    <property type="evidence" value="ECO:0007669"/>
    <property type="project" value="UniProtKB-EC"/>
</dbReference>
<proteinExistence type="inferred from homology"/>
<dbReference type="SUPFAM" id="SSF52518">
    <property type="entry name" value="Thiamin diphosphate-binding fold (THDP-binding)"/>
    <property type="match status" value="2"/>
</dbReference>
<dbReference type="InterPro" id="IPR011766">
    <property type="entry name" value="TPP_enzyme_TPP-bd"/>
</dbReference>
<evidence type="ECO:0000313" key="7">
    <source>
        <dbReference type="EMBL" id="MDR8020007.1"/>
    </source>
</evidence>
<dbReference type="CDD" id="cd07035">
    <property type="entry name" value="TPP_PYR_POX_like"/>
    <property type="match status" value="1"/>
</dbReference>
<accession>A0ABU2DU21</accession>
<dbReference type="InterPro" id="IPR029061">
    <property type="entry name" value="THDP-binding"/>
</dbReference>
<dbReference type="InterPro" id="IPR012001">
    <property type="entry name" value="Thiamin_PyroP_enz_TPP-bd_dom"/>
</dbReference>
<dbReference type="Gene3D" id="3.40.50.1220">
    <property type="entry name" value="TPP-binding domain"/>
    <property type="match status" value="1"/>
</dbReference>
<gene>
    <name evidence="7" type="ORF">RIL96_10575</name>
</gene>
<sequence>MTTTTFTAADLLVAGLENEGVDRIFGLPGEENLDLLDAIRRSSIELVLTRHEQAAAFMAATHGRLTGRPGVCLTTLGPGALNLSTGAAYALLGAMPMVMITGQKGILPAAQARFQIVDTIAAMKPLTKMTQQIVSPASIPTLVREAFRVAQAERPGPVHLELPEDIAATTTPRLDLAEPAHPVLPTASTEAINAAVEVISGAKRPLIMLGAAAARPRCTQALTEFISRSRIPFFTTQMGKGTVSGCTDLYLGTAALTEGDYLHEAIEQADVIVTIGHDTVEKPPFTMRADGPRVVHLDYQPATVEEVYTPQLEVIGDLHHTLHALTEQLAGRVPHAGALLPLRERILAKVADRATEDRLTPQRIVHQVRQVMPDDGIVALDNGMYKIWFARNYRTTTANTLLLDNALATMGAGLPSAITAALLHPGRRVMAVCGDGGFMMNSQEFETAVRLGLDLVVVILDDHAYGMIRWKQAVDGFPDYGMTFRNPDFVAYARAYGATGTRVTEAAQLGPALEDAFAQGGVQLIHVPVDYSENTRVLIEELQHRSATHNKATDGALHQALRS</sequence>
<keyword evidence="8" id="KW-1185">Reference proteome</keyword>
<dbReference type="EC" id="2.2.1.6" evidence="7"/>
<dbReference type="Proteomes" id="UP001251870">
    <property type="component" value="Unassembled WGS sequence"/>
</dbReference>
<dbReference type="NCBIfam" id="NF006187">
    <property type="entry name" value="PRK08322.1"/>
    <property type="match status" value="1"/>
</dbReference>
<evidence type="ECO:0000313" key="8">
    <source>
        <dbReference type="Proteomes" id="UP001251870"/>
    </source>
</evidence>
<evidence type="ECO:0000259" key="4">
    <source>
        <dbReference type="Pfam" id="PF00205"/>
    </source>
</evidence>
<name>A0ABU2DU21_9MICC</name>
<dbReference type="InterPro" id="IPR045229">
    <property type="entry name" value="TPP_enz"/>
</dbReference>
<dbReference type="InterPro" id="IPR012000">
    <property type="entry name" value="Thiamin_PyroP_enz_cen_dom"/>
</dbReference>
<dbReference type="PANTHER" id="PTHR18968">
    <property type="entry name" value="THIAMINE PYROPHOSPHATE ENZYMES"/>
    <property type="match status" value="1"/>
</dbReference>
<evidence type="ECO:0000256" key="2">
    <source>
        <dbReference type="ARBA" id="ARBA00023052"/>
    </source>
</evidence>
<comment type="caution">
    <text evidence="7">The sequence shown here is derived from an EMBL/GenBank/DDBJ whole genome shotgun (WGS) entry which is preliminary data.</text>
</comment>
<comment type="similarity">
    <text evidence="1 3">Belongs to the TPP enzyme family.</text>
</comment>
<evidence type="ECO:0000259" key="6">
    <source>
        <dbReference type="Pfam" id="PF02776"/>
    </source>
</evidence>
<evidence type="ECO:0000259" key="5">
    <source>
        <dbReference type="Pfam" id="PF02775"/>
    </source>
</evidence>
<protein>
    <submittedName>
        <fullName evidence="7">Acetolactate synthase large subunit</fullName>
        <ecNumber evidence="7">2.2.1.6</ecNumber>
    </submittedName>
</protein>
<organism evidence="7 8">
    <name type="scientific">Nesterenkonia aerolata</name>
    <dbReference type="NCBI Taxonomy" id="3074079"/>
    <lineage>
        <taxon>Bacteria</taxon>
        <taxon>Bacillati</taxon>
        <taxon>Actinomycetota</taxon>
        <taxon>Actinomycetes</taxon>
        <taxon>Micrococcales</taxon>
        <taxon>Micrococcaceae</taxon>
        <taxon>Nesterenkonia</taxon>
    </lineage>
</organism>
<dbReference type="EMBL" id="JAVKGR010000014">
    <property type="protein sequence ID" value="MDR8020007.1"/>
    <property type="molecule type" value="Genomic_DNA"/>
</dbReference>
<dbReference type="Pfam" id="PF02776">
    <property type="entry name" value="TPP_enzyme_N"/>
    <property type="match status" value="1"/>
</dbReference>
<evidence type="ECO:0000256" key="1">
    <source>
        <dbReference type="ARBA" id="ARBA00007812"/>
    </source>
</evidence>
<dbReference type="Gene3D" id="3.40.50.970">
    <property type="match status" value="2"/>
</dbReference>
<keyword evidence="7" id="KW-0808">Transferase</keyword>
<reference evidence="7 8" key="1">
    <citation type="submission" date="2023-09" db="EMBL/GenBank/DDBJ databases">
        <title>Description of three actinobacteria isolated from air of manufacturing shop in a pharmaceutical factory.</title>
        <authorList>
            <person name="Zhang D.-F."/>
        </authorList>
    </citation>
    <scope>NUCLEOTIDE SEQUENCE [LARGE SCALE GENOMIC DNA]</scope>
    <source>
        <strain evidence="7 8">LY-0111</strain>
    </source>
</reference>
<keyword evidence="2 3" id="KW-0786">Thiamine pyrophosphate</keyword>
<evidence type="ECO:0000256" key="3">
    <source>
        <dbReference type="RuleBase" id="RU362132"/>
    </source>
</evidence>
<dbReference type="RefSeq" id="WP_310549003.1">
    <property type="nucleotide sequence ID" value="NZ_JAVKGR010000014.1"/>
</dbReference>
<feature type="domain" description="Thiamine pyrophosphate enzyme central" evidence="4">
    <location>
        <begin position="192"/>
        <end position="325"/>
    </location>
</feature>
<dbReference type="SUPFAM" id="SSF52467">
    <property type="entry name" value="DHS-like NAD/FAD-binding domain"/>
    <property type="match status" value="1"/>
</dbReference>
<dbReference type="Pfam" id="PF02775">
    <property type="entry name" value="TPP_enzyme_C"/>
    <property type="match status" value="1"/>
</dbReference>
<dbReference type="PANTHER" id="PTHR18968:SF129">
    <property type="entry name" value="ACETOLACTATE SYNTHASE"/>
    <property type="match status" value="1"/>
</dbReference>
<dbReference type="InterPro" id="IPR029035">
    <property type="entry name" value="DHS-like_NAD/FAD-binding_dom"/>
</dbReference>
<dbReference type="CDD" id="cd02010">
    <property type="entry name" value="TPP_ALS"/>
    <property type="match status" value="1"/>
</dbReference>
<dbReference type="Pfam" id="PF00205">
    <property type="entry name" value="TPP_enzyme_M"/>
    <property type="match status" value="1"/>
</dbReference>
<feature type="domain" description="Thiamine pyrophosphate enzyme N-terminal TPP-binding" evidence="6">
    <location>
        <begin position="7"/>
        <end position="119"/>
    </location>
</feature>
<feature type="domain" description="Thiamine pyrophosphate enzyme TPP-binding" evidence="5">
    <location>
        <begin position="381"/>
        <end position="527"/>
    </location>
</feature>